<keyword evidence="3" id="KW-1185">Reference proteome</keyword>
<keyword evidence="1" id="KW-1133">Transmembrane helix</keyword>
<feature type="transmembrane region" description="Helical" evidence="1">
    <location>
        <begin position="193"/>
        <end position="214"/>
    </location>
</feature>
<name>A0A7W4YF97_9MICO</name>
<protein>
    <recommendedName>
        <fullName evidence="4">Acyltransferase 3 domain-containing protein</fullName>
    </recommendedName>
</protein>
<dbReference type="Proteomes" id="UP000545286">
    <property type="component" value="Unassembled WGS sequence"/>
</dbReference>
<dbReference type="EMBL" id="JACHWJ010000001">
    <property type="protein sequence ID" value="MBB2956776.1"/>
    <property type="molecule type" value="Genomic_DNA"/>
</dbReference>
<feature type="transmembrane region" description="Helical" evidence="1">
    <location>
        <begin position="226"/>
        <end position="247"/>
    </location>
</feature>
<gene>
    <name evidence="2" type="ORF">FHX72_000888</name>
</gene>
<feature type="transmembrane region" description="Helical" evidence="1">
    <location>
        <begin position="163"/>
        <end position="181"/>
    </location>
</feature>
<evidence type="ECO:0000313" key="3">
    <source>
        <dbReference type="Proteomes" id="UP000545286"/>
    </source>
</evidence>
<feature type="transmembrane region" description="Helical" evidence="1">
    <location>
        <begin position="287"/>
        <end position="307"/>
    </location>
</feature>
<evidence type="ECO:0000256" key="1">
    <source>
        <dbReference type="SAM" id="Phobius"/>
    </source>
</evidence>
<feature type="transmembrane region" description="Helical" evidence="1">
    <location>
        <begin position="259"/>
        <end position="281"/>
    </location>
</feature>
<feature type="transmembrane region" description="Helical" evidence="1">
    <location>
        <begin position="112"/>
        <end position="130"/>
    </location>
</feature>
<proteinExistence type="predicted"/>
<dbReference type="RefSeq" id="WP_183623190.1">
    <property type="nucleotide sequence ID" value="NZ_JACHWJ010000001.1"/>
</dbReference>
<accession>A0A7W4YF97</accession>
<organism evidence="2 3">
    <name type="scientific">Pseudoclavibacter helvolus</name>
    <dbReference type="NCBI Taxonomy" id="255205"/>
    <lineage>
        <taxon>Bacteria</taxon>
        <taxon>Bacillati</taxon>
        <taxon>Actinomycetota</taxon>
        <taxon>Actinomycetes</taxon>
        <taxon>Micrococcales</taxon>
        <taxon>Microbacteriaceae</taxon>
        <taxon>Pseudoclavibacter</taxon>
    </lineage>
</organism>
<dbReference type="AlphaFoldDB" id="A0A7W4YF97"/>
<sequence>MTYPATNRSPSIDLLRVLVVVLVVFRHSYPAGEEQALIATVSVPFFFFLTGWLWRPGRRTLAGEVASRWRSLGIPYVAWFTVLYAVWAPWYVLTQRLSFGALAGPVLGGEWAQRPFTTFWFISTLFFVAVGMRVLDGLPTVMLAVVSVGCLLLGGVFGNVLALVPLGAGIAVPALGFALAARLLRAIPRDSGWAVAVAASLIPVLVVASWPLGFIDMKYGILGTPVLSGLVAIALAWSSIVVLDWLFEKVNLSRRVTSWISSMTSVALVPVLLHPVVLWVFDAPPIGAPWWVFVLAVVLPWTAALLIQRSPLSRWFVGAR</sequence>
<keyword evidence="1" id="KW-0472">Membrane</keyword>
<evidence type="ECO:0000313" key="2">
    <source>
        <dbReference type="EMBL" id="MBB2956776.1"/>
    </source>
</evidence>
<feature type="transmembrane region" description="Helical" evidence="1">
    <location>
        <begin position="137"/>
        <end position="157"/>
    </location>
</feature>
<comment type="caution">
    <text evidence="2">The sequence shown here is derived from an EMBL/GenBank/DDBJ whole genome shotgun (WGS) entry which is preliminary data.</text>
</comment>
<evidence type="ECO:0008006" key="4">
    <source>
        <dbReference type="Google" id="ProtNLM"/>
    </source>
</evidence>
<feature type="transmembrane region" description="Helical" evidence="1">
    <location>
        <begin position="35"/>
        <end position="54"/>
    </location>
</feature>
<feature type="transmembrane region" description="Helical" evidence="1">
    <location>
        <begin position="74"/>
        <end position="92"/>
    </location>
</feature>
<keyword evidence="1" id="KW-0812">Transmembrane</keyword>
<reference evidence="2 3" key="1">
    <citation type="submission" date="2020-08" db="EMBL/GenBank/DDBJ databases">
        <title>Sequencing the genomes of 1000 actinobacteria strains.</title>
        <authorList>
            <person name="Klenk H.-P."/>
        </authorList>
    </citation>
    <scope>NUCLEOTIDE SEQUENCE [LARGE SCALE GENOMIC DNA]</scope>
    <source>
        <strain evidence="2 3">DSM 20419</strain>
    </source>
</reference>